<dbReference type="EMBL" id="DTPI01000031">
    <property type="protein sequence ID" value="HGE66585.1"/>
    <property type="molecule type" value="Genomic_DNA"/>
</dbReference>
<protein>
    <submittedName>
        <fullName evidence="2">ATP-dependent sacrificial sulfur transferase LarE</fullName>
    </submittedName>
</protein>
<dbReference type="PANTHER" id="PTHR43169:SF2">
    <property type="entry name" value="NAD_GMP SYNTHASE DOMAIN-CONTAINING PROTEIN"/>
    <property type="match status" value="1"/>
</dbReference>
<evidence type="ECO:0000313" key="3">
    <source>
        <dbReference type="EMBL" id="HHF48275.1"/>
    </source>
</evidence>
<dbReference type="InterPro" id="IPR014729">
    <property type="entry name" value="Rossmann-like_a/b/a_fold"/>
</dbReference>
<name>A0A7C3YQC5_9EURY</name>
<dbReference type="Pfam" id="PF02540">
    <property type="entry name" value="NAD_synthase"/>
    <property type="match status" value="1"/>
</dbReference>
<dbReference type="InterPro" id="IPR005232">
    <property type="entry name" value="LarE"/>
</dbReference>
<comment type="caution">
    <text evidence="2">The sequence shown here is derived from an EMBL/GenBank/DDBJ whole genome shotgun (WGS) entry which is preliminary data.</text>
</comment>
<organism evidence="2">
    <name type="scientific">Geoglobus ahangari</name>
    <dbReference type="NCBI Taxonomy" id="113653"/>
    <lineage>
        <taxon>Archaea</taxon>
        <taxon>Methanobacteriati</taxon>
        <taxon>Methanobacteriota</taxon>
        <taxon>Archaeoglobi</taxon>
        <taxon>Archaeoglobales</taxon>
        <taxon>Archaeoglobaceae</taxon>
        <taxon>Geoglobus</taxon>
    </lineage>
</organism>
<dbReference type="Gene3D" id="3.40.50.620">
    <property type="entry name" value="HUPs"/>
    <property type="match status" value="1"/>
</dbReference>
<sequence>MLEKKLQNLKEFVKDKGKNGALIAFSGGLDSTTLAVICKDLIDVKLATIVSDIFPASEIEEASKIAKKLGLEHIKIELDLLSDENFIRNPVDRCYYCKKMMIKRLKEFNRVIFEGTNVSDLKKHRPGYKALLEEENVYSPWVEAKITKDEIIQIAKSLGLPIKSPSPCLATRIPFNERITREKLKRIEKAENIIKDISGVKILRVRDHGDLARIEVGKEERKLLCDTKIMEEILRELKALGYKYVTLDLEGYREGSLL</sequence>
<dbReference type="InterPro" id="IPR022310">
    <property type="entry name" value="NAD/GMP_synthase"/>
</dbReference>
<keyword evidence="2" id="KW-0808">Transferase</keyword>
<reference evidence="2" key="1">
    <citation type="journal article" date="2020" name="mSystems">
        <title>Genome- and Community-Level Interaction Insights into Carbon Utilization and Element Cycling Functions of Hydrothermarchaeota in Hydrothermal Sediment.</title>
        <authorList>
            <person name="Zhou Z."/>
            <person name="Liu Y."/>
            <person name="Xu W."/>
            <person name="Pan J."/>
            <person name="Luo Z.H."/>
            <person name="Li M."/>
        </authorList>
    </citation>
    <scope>NUCLEOTIDE SEQUENCE [LARGE SCALE GENOMIC DNA]</scope>
    <source>
        <strain evidence="3">SpSt-10</strain>
        <strain evidence="2">SpSt-97</strain>
    </source>
</reference>
<dbReference type="SUPFAM" id="SSF52402">
    <property type="entry name" value="Adenine nucleotide alpha hydrolases-like"/>
    <property type="match status" value="1"/>
</dbReference>
<accession>A0A7C3YQC5</accession>
<dbReference type="PIRSF" id="PIRSF006661">
    <property type="entry name" value="PP-lp_UCP006661"/>
    <property type="match status" value="1"/>
</dbReference>
<evidence type="ECO:0000259" key="1">
    <source>
        <dbReference type="Pfam" id="PF02540"/>
    </source>
</evidence>
<dbReference type="GO" id="GO:0016783">
    <property type="term" value="F:sulfurtransferase activity"/>
    <property type="evidence" value="ECO:0007669"/>
    <property type="project" value="InterPro"/>
</dbReference>
<dbReference type="InterPro" id="IPR052188">
    <property type="entry name" value="Ni-pincer_cofactor_biosynth"/>
</dbReference>
<dbReference type="GO" id="GO:0006163">
    <property type="term" value="P:purine nucleotide metabolic process"/>
    <property type="evidence" value="ECO:0007669"/>
    <property type="project" value="UniProtKB-ARBA"/>
</dbReference>
<dbReference type="PANTHER" id="PTHR43169">
    <property type="entry name" value="EXSB FAMILY PROTEIN"/>
    <property type="match status" value="1"/>
</dbReference>
<proteinExistence type="predicted"/>
<gene>
    <name evidence="2" type="primary">larE</name>
    <name evidence="3" type="ORF">ENL48_03615</name>
    <name evidence="2" type="ORF">ENX77_05650</name>
</gene>
<dbReference type="AlphaFoldDB" id="A0A7C3YQC5"/>
<dbReference type="EMBL" id="DRUC01000055">
    <property type="protein sequence ID" value="HHF48275.1"/>
    <property type="molecule type" value="Genomic_DNA"/>
</dbReference>
<evidence type="ECO:0000313" key="2">
    <source>
        <dbReference type="EMBL" id="HGE66585.1"/>
    </source>
</evidence>
<feature type="domain" description="NAD/GMP synthase" evidence="1">
    <location>
        <begin position="3"/>
        <end position="79"/>
    </location>
</feature>
<dbReference type="CDD" id="cd01990">
    <property type="entry name" value="LarE-like"/>
    <property type="match status" value="1"/>
</dbReference>
<dbReference type="NCBIfam" id="TIGR00268">
    <property type="entry name" value="ATP-dependent sacrificial sulfur transferase LarE"/>
    <property type="match status" value="1"/>
</dbReference>